<gene>
    <name evidence="2" type="ORF">APTSU1_001553700</name>
</gene>
<evidence type="ECO:0000259" key="1">
    <source>
        <dbReference type="Pfam" id="PF01926"/>
    </source>
</evidence>
<keyword evidence="3" id="KW-1185">Reference proteome</keyword>
<evidence type="ECO:0000313" key="2">
    <source>
        <dbReference type="EMBL" id="GAB1300299.1"/>
    </source>
</evidence>
<dbReference type="Pfam" id="PF01926">
    <property type="entry name" value="MMR_HSR1"/>
    <property type="match status" value="1"/>
</dbReference>
<dbReference type="InterPro" id="IPR027417">
    <property type="entry name" value="P-loop_NTPase"/>
</dbReference>
<dbReference type="SUPFAM" id="SSF52540">
    <property type="entry name" value="P-loop containing nucleoside triphosphate hydrolases"/>
    <property type="match status" value="1"/>
</dbReference>
<reference evidence="2 3" key="1">
    <citation type="submission" date="2024-08" db="EMBL/GenBank/DDBJ databases">
        <title>The draft genome of Apodemus speciosus.</title>
        <authorList>
            <person name="Nabeshima K."/>
            <person name="Suzuki S."/>
            <person name="Onuma M."/>
        </authorList>
    </citation>
    <scope>NUCLEOTIDE SEQUENCE [LARGE SCALE GENOMIC DNA]</scope>
    <source>
        <strain evidence="2">IB14-021</strain>
    </source>
</reference>
<evidence type="ECO:0000313" key="3">
    <source>
        <dbReference type="Proteomes" id="UP001623349"/>
    </source>
</evidence>
<dbReference type="PANTHER" id="PTHR46498:SF1">
    <property type="entry name" value="GTP-BINDING PROTEIN 8"/>
    <property type="match status" value="1"/>
</dbReference>
<dbReference type="Gene3D" id="3.40.50.300">
    <property type="entry name" value="P-loop containing nucleotide triphosphate hydrolases"/>
    <property type="match status" value="1"/>
</dbReference>
<dbReference type="InterPro" id="IPR006073">
    <property type="entry name" value="GTP-bd"/>
</dbReference>
<dbReference type="Proteomes" id="UP001623349">
    <property type="component" value="Unassembled WGS sequence"/>
</dbReference>
<dbReference type="EMBL" id="BAAFST010000016">
    <property type="protein sequence ID" value="GAB1300299.1"/>
    <property type="molecule type" value="Genomic_DNA"/>
</dbReference>
<name>A0ABQ0FM25_APOSI</name>
<feature type="domain" description="G" evidence="1">
    <location>
        <begin position="103"/>
        <end position="182"/>
    </location>
</feature>
<accession>A0ABQ0FM25</accession>
<dbReference type="PANTHER" id="PTHR46498">
    <property type="entry name" value="GTP-BINDING PROTEIN 8"/>
    <property type="match status" value="1"/>
</dbReference>
<sequence length="185" mass="21061">MGRLLERAPALGLWPRLYSTSPAFAEVLRLPQKQLTKVVYPLRELQQHLVADSGPGLIEQRLFDPSLEDIGRAESFFAATVRNRIEYLSSAVRLDHAPSLQQPEGHTKKMNFFKVGKHFTLVDMPGYGYRAPEDFVDMVETYLKERNNLKRTFLLVDSAVGITKLDTIAIEMCEEFALPYVVLSF</sequence>
<comment type="caution">
    <text evidence="2">The sequence shown here is derived from an EMBL/GenBank/DDBJ whole genome shotgun (WGS) entry which is preliminary data.</text>
</comment>
<dbReference type="InterPro" id="IPR052279">
    <property type="entry name" value="EngB_GTPase"/>
</dbReference>
<organism evidence="2 3">
    <name type="scientific">Apodemus speciosus</name>
    <name type="common">Large Japanese field mouse</name>
    <dbReference type="NCBI Taxonomy" id="105296"/>
    <lineage>
        <taxon>Eukaryota</taxon>
        <taxon>Metazoa</taxon>
        <taxon>Chordata</taxon>
        <taxon>Craniata</taxon>
        <taxon>Vertebrata</taxon>
        <taxon>Euteleostomi</taxon>
        <taxon>Mammalia</taxon>
        <taxon>Eutheria</taxon>
        <taxon>Euarchontoglires</taxon>
        <taxon>Glires</taxon>
        <taxon>Rodentia</taxon>
        <taxon>Myomorpha</taxon>
        <taxon>Muroidea</taxon>
        <taxon>Muridae</taxon>
        <taxon>Murinae</taxon>
        <taxon>Apodemus</taxon>
    </lineage>
</organism>
<protein>
    <submittedName>
        <fullName evidence="2">GTP-binding protein 8</fullName>
    </submittedName>
</protein>
<proteinExistence type="predicted"/>